<dbReference type="RefSeq" id="WP_043415397.1">
    <property type="nucleotide sequence ID" value="NZ_CP092427.2"/>
</dbReference>
<dbReference type="EC" id="3.2.2.15" evidence="2"/>
<dbReference type="InterPro" id="IPR036895">
    <property type="entry name" value="Uracil-DNA_glycosylase-like_sf"/>
</dbReference>
<sequence>MTSPTVRSFPPLAAAGARALILGNMPGVVSLQAGQYYAHPRNAFWRITAELFGFDAAAPYDDRVCRLTAAGVAVWDVLQSCRRIGSLDASVEPDSMVPNDFASFFATHPDITMVCFNGAAAEKNFTRLVRVDHPVRSLRLPSTSPAHTLSYEAKLAAWRQISG</sequence>
<dbReference type="InterPro" id="IPR026353">
    <property type="entry name" value="Hypoxan-DNA_Glyclase"/>
</dbReference>
<gene>
    <name evidence="2" type="ORF">MJO55_20025</name>
</gene>
<proteinExistence type="predicted"/>
<dbReference type="EMBL" id="CP092427">
    <property type="protein sequence ID" value="ULP35533.1"/>
    <property type="molecule type" value="Genomic_DNA"/>
</dbReference>
<keyword evidence="3" id="KW-1185">Reference proteome</keyword>
<reference evidence="2" key="1">
    <citation type="submission" date="2022-08" db="EMBL/GenBank/DDBJ databases">
        <title>Whole genome sequencing of non-tuberculosis mycobacteria type-strains.</title>
        <authorList>
            <person name="Igarashi Y."/>
            <person name="Osugi A."/>
            <person name="Mitarai S."/>
        </authorList>
    </citation>
    <scope>NUCLEOTIDE SEQUENCE</scope>
    <source>
        <strain evidence="2">JCM 16372</strain>
    </source>
</reference>
<evidence type="ECO:0000313" key="2">
    <source>
        <dbReference type="EMBL" id="ULP35533.1"/>
    </source>
</evidence>
<dbReference type="InterPro" id="IPR005122">
    <property type="entry name" value="Uracil-DNA_glycosylase-like"/>
</dbReference>
<protein>
    <submittedName>
        <fullName evidence="2">DNA-deoxyinosine glycosylase</fullName>
        <ecNumber evidence="2">3.2.2.15</ecNumber>
    </submittedName>
</protein>
<dbReference type="Proteomes" id="UP001055159">
    <property type="component" value="Chromosome"/>
</dbReference>
<feature type="domain" description="Uracil-DNA glycosylase-like" evidence="1">
    <location>
        <begin position="10"/>
        <end position="162"/>
    </location>
</feature>
<accession>A0ABY3UEQ7</accession>
<keyword evidence="2" id="KW-0326">Glycosidase</keyword>
<dbReference type="SMART" id="SM00986">
    <property type="entry name" value="UDG"/>
    <property type="match status" value="1"/>
</dbReference>
<dbReference type="SUPFAM" id="SSF52141">
    <property type="entry name" value="Uracil-DNA glycosylase-like"/>
    <property type="match status" value="1"/>
</dbReference>
<dbReference type="CDD" id="cd10032">
    <property type="entry name" value="UDG-F6_HDG"/>
    <property type="match status" value="1"/>
</dbReference>
<organism evidence="2 3">
    <name type="scientific">Mycolicibacterium rufum</name>
    <dbReference type="NCBI Taxonomy" id="318424"/>
    <lineage>
        <taxon>Bacteria</taxon>
        <taxon>Bacillati</taxon>
        <taxon>Actinomycetota</taxon>
        <taxon>Actinomycetes</taxon>
        <taxon>Mycobacteriales</taxon>
        <taxon>Mycobacteriaceae</taxon>
        <taxon>Mycolicibacterium</taxon>
    </lineage>
</organism>
<keyword evidence="2" id="KW-0378">Hydrolase</keyword>
<dbReference type="Gene3D" id="3.40.470.10">
    <property type="entry name" value="Uracil-DNA glycosylase-like domain"/>
    <property type="match status" value="1"/>
</dbReference>
<dbReference type="SMART" id="SM00987">
    <property type="entry name" value="UreE_C"/>
    <property type="match status" value="1"/>
</dbReference>
<dbReference type="NCBIfam" id="TIGR04274">
    <property type="entry name" value="hypoxanDNAglyco"/>
    <property type="match status" value="1"/>
</dbReference>
<dbReference type="GO" id="GO:0033958">
    <property type="term" value="F:DNA-deoxyinosine glycosylase activity"/>
    <property type="evidence" value="ECO:0007669"/>
    <property type="project" value="UniProtKB-EC"/>
</dbReference>
<dbReference type="Pfam" id="PF03167">
    <property type="entry name" value="UDG"/>
    <property type="match status" value="1"/>
</dbReference>
<evidence type="ECO:0000259" key="1">
    <source>
        <dbReference type="SMART" id="SM00986"/>
    </source>
</evidence>
<evidence type="ECO:0000313" key="3">
    <source>
        <dbReference type="Proteomes" id="UP001055159"/>
    </source>
</evidence>
<name>A0ABY3UEQ7_9MYCO</name>